<dbReference type="SMART" id="SM00102">
    <property type="entry name" value="ADF"/>
    <property type="match status" value="1"/>
</dbReference>
<proteinExistence type="inferred from homology"/>
<evidence type="ECO:0000256" key="2">
    <source>
        <dbReference type="ARBA" id="ARBA00006844"/>
    </source>
</evidence>
<dbReference type="SUPFAM" id="SSF55753">
    <property type="entry name" value="Actin depolymerizing proteins"/>
    <property type="match status" value="1"/>
</dbReference>
<feature type="domain" description="ADF-H" evidence="6">
    <location>
        <begin position="39"/>
        <end position="172"/>
    </location>
</feature>
<name>A0A9W8A0J6_9FUNG</name>
<protein>
    <recommendedName>
        <fullName evidence="3">Cofilin</fullName>
    </recommendedName>
    <alternativeName>
        <fullName evidence="5">Actin-depolymerizing factor 1</fullName>
    </alternativeName>
</protein>
<comment type="subcellular location">
    <subcellularLocation>
        <location evidence="1">Nucleus matrix</location>
    </subcellularLocation>
</comment>
<dbReference type="GO" id="GO:0030042">
    <property type="term" value="P:actin filament depolymerization"/>
    <property type="evidence" value="ECO:0007669"/>
    <property type="project" value="InterPro"/>
</dbReference>
<gene>
    <name evidence="7" type="primary">COF1</name>
    <name evidence="7" type="ORF">H4219_004637</name>
</gene>
<dbReference type="InterPro" id="IPR002108">
    <property type="entry name" value="ADF-H"/>
</dbReference>
<dbReference type="GO" id="GO:0016363">
    <property type="term" value="C:nuclear matrix"/>
    <property type="evidence" value="ECO:0007669"/>
    <property type="project" value="UniProtKB-SubCell"/>
</dbReference>
<evidence type="ECO:0000313" key="8">
    <source>
        <dbReference type="Proteomes" id="UP001150538"/>
    </source>
</evidence>
<dbReference type="Proteomes" id="UP001150538">
    <property type="component" value="Unassembled WGS sequence"/>
</dbReference>
<dbReference type="Pfam" id="PF00241">
    <property type="entry name" value="Cofilin_ADF"/>
    <property type="match status" value="1"/>
</dbReference>
<comment type="similarity">
    <text evidence="2">Belongs to the actin-binding proteins ADF family.</text>
</comment>
<dbReference type="PANTHER" id="PTHR11913">
    <property type="entry name" value="COFILIN-RELATED"/>
    <property type="match status" value="1"/>
</dbReference>
<dbReference type="InterPro" id="IPR017904">
    <property type="entry name" value="ADF/Cofilin"/>
</dbReference>
<evidence type="ECO:0000256" key="5">
    <source>
        <dbReference type="ARBA" id="ARBA00032427"/>
    </source>
</evidence>
<dbReference type="InterPro" id="IPR029006">
    <property type="entry name" value="ADF-H/Gelsolin-like_dom_sf"/>
</dbReference>
<dbReference type="PROSITE" id="PS51263">
    <property type="entry name" value="ADF_H"/>
    <property type="match status" value="1"/>
</dbReference>
<evidence type="ECO:0000259" key="6">
    <source>
        <dbReference type="PROSITE" id="PS51263"/>
    </source>
</evidence>
<evidence type="ECO:0000256" key="1">
    <source>
        <dbReference type="ARBA" id="ARBA00004109"/>
    </source>
</evidence>
<dbReference type="EMBL" id="JANBPU010000180">
    <property type="protein sequence ID" value="KAJ1914792.1"/>
    <property type="molecule type" value="Genomic_DNA"/>
</dbReference>
<comment type="caution">
    <text evidence="7">The sequence shown here is derived from an EMBL/GenBank/DDBJ whole genome shotgun (WGS) entry which is preliminary data.</text>
</comment>
<organism evidence="7 8">
    <name type="scientific">Mycoemilia scoparia</name>
    <dbReference type="NCBI Taxonomy" id="417184"/>
    <lineage>
        <taxon>Eukaryota</taxon>
        <taxon>Fungi</taxon>
        <taxon>Fungi incertae sedis</taxon>
        <taxon>Zoopagomycota</taxon>
        <taxon>Kickxellomycotina</taxon>
        <taxon>Kickxellomycetes</taxon>
        <taxon>Kickxellales</taxon>
        <taxon>Kickxellaceae</taxon>
        <taxon>Mycoemilia</taxon>
    </lineage>
</organism>
<dbReference type="GO" id="GO:0003779">
    <property type="term" value="F:actin binding"/>
    <property type="evidence" value="ECO:0007669"/>
    <property type="project" value="UniProtKB-KW"/>
</dbReference>
<sequence length="172" mass="19436">MAQSGIQPDASCSKAFQLIKQGVPNAIVDTFSFFDRDLSPAEDQEKLSAELSAVDSKNLKKIVKFIIFKLHPEGKKIVVRHISKNIDYEEFIKMLPKDECCWAIYDFAYETPDGPRSKLVFVSWTPDTAKIKSKMMSASSKQALKSKFDGIHTEIQATDYDEISYETVLDKA</sequence>
<dbReference type="GO" id="GO:0015629">
    <property type="term" value="C:actin cytoskeleton"/>
    <property type="evidence" value="ECO:0007669"/>
    <property type="project" value="InterPro"/>
</dbReference>
<evidence type="ECO:0000313" key="7">
    <source>
        <dbReference type="EMBL" id="KAJ1914792.1"/>
    </source>
</evidence>
<reference evidence="7" key="1">
    <citation type="submission" date="2022-07" db="EMBL/GenBank/DDBJ databases">
        <title>Phylogenomic reconstructions and comparative analyses of Kickxellomycotina fungi.</title>
        <authorList>
            <person name="Reynolds N.K."/>
            <person name="Stajich J.E."/>
            <person name="Barry K."/>
            <person name="Grigoriev I.V."/>
            <person name="Crous P."/>
            <person name="Smith M.E."/>
        </authorList>
    </citation>
    <scope>NUCLEOTIDE SEQUENCE</scope>
    <source>
        <strain evidence="7">NBRC 100468</strain>
    </source>
</reference>
<evidence type="ECO:0000256" key="4">
    <source>
        <dbReference type="ARBA" id="ARBA00023203"/>
    </source>
</evidence>
<dbReference type="OrthoDB" id="10249245at2759"/>
<dbReference type="AlphaFoldDB" id="A0A9W8A0J6"/>
<dbReference type="Gene3D" id="3.40.20.10">
    <property type="entry name" value="Severin"/>
    <property type="match status" value="1"/>
</dbReference>
<accession>A0A9W8A0J6</accession>
<keyword evidence="4" id="KW-0009">Actin-binding</keyword>
<dbReference type="CDD" id="cd11286">
    <property type="entry name" value="ADF_cofilin_like"/>
    <property type="match status" value="1"/>
</dbReference>
<evidence type="ECO:0000256" key="3">
    <source>
        <dbReference type="ARBA" id="ARBA00015630"/>
    </source>
</evidence>
<keyword evidence="8" id="KW-1185">Reference proteome</keyword>